<dbReference type="AlphaFoldDB" id="A0A8T1KCN6"/>
<dbReference type="Proteomes" id="UP000735874">
    <property type="component" value="Unassembled WGS sequence"/>
</dbReference>
<dbReference type="EMBL" id="RCMG01000492">
    <property type="protein sequence ID" value="KAG2853222.1"/>
    <property type="molecule type" value="Genomic_DNA"/>
</dbReference>
<dbReference type="EMBL" id="RCMK01000471">
    <property type="protein sequence ID" value="KAG2926814.1"/>
    <property type="molecule type" value="Genomic_DNA"/>
</dbReference>
<evidence type="ECO:0000313" key="4">
    <source>
        <dbReference type="EMBL" id="KAG2926814.1"/>
    </source>
</evidence>
<feature type="chain" id="PRO_5040044100" description="RxLR effector protein" evidence="1">
    <location>
        <begin position="21"/>
        <end position="50"/>
    </location>
</feature>
<reference evidence="2" key="1">
    <citation type="submission" date="2018-10" db="EMBL/GenBank/DDBJ databases">
        <title>Effector identification in a new, highly contiguous assembly of the strawberry crown rot pathogen Phytophthora cactorum.</title>
        <authorList>
            <person name="Armitage A.D."/>
            <person name="Nellist C.F."/>
            <person name="Bates H."/>
            <person name="Vickerstaff R.J."/>
            <person name="Harrison R.J."/>
        </authorList>
    </citation>
    <scope>NUCLEOTIDE SEQUENCE</scope>
    <source>
        <strain evidence="2">15-7</strain>
        <strain evidence="3">4032</strain>
        <strain evidence="4">4040</strain>
        <strain evidence="5">P415</strain>
    </source>
</reference>
<evidence type="ECO:0000313" key="2">
    <source>
        <dbReference type="EMBL" id="KAG2853222.1"/>
    </source>
</evidence>
<evidence type="ECO:0000256" key="1">
    <source>
        <dbReference type="SAM" id="SignalP"/>
    </source>
</evidence>
<organism evidence="2 6">
    <name type="scientific">Phytophthora cactorum</name>
    <dbReference type="NCBI Taxonomy" id="29920"/>
    <lineage>
        <taxon>Eukaryota</taxon>
        <taxon>Sar</taxon>
        <taxon>Stramenopiles</taxon>
        <taxon>Oomycota</taxon>
        <taxon>Peronosporomycetes</taxon>
        <taxon>Peronosporales</taxon>
        <taxon>Peronosporaceae</taxon>
        <taxon>Phytophthora</taxon>
    </lineage>
</organism>
<name>A0A8T1KCN6_9STRA</name>
<dbReference type="Proteomes" id="UP000697107">
    <property type="component" value="Unassembled WGS sequence"/>
</dbReference>
<sequence>MRSIYLLLLVVGELHNAALAADEAPQLERQTDVIRMDSVIHENVGDSRNE</sequence>
<evidence type="ECO:0000313" key="6">
    <source>
        <dbReference type="Proteomes" id="UP000735874"/>
    </source>
</evidence>
<evidence type="ECO:0000313" key="5">
    <source>
        <dbReference type="EMBL" id="KAG2975225.1"/>
    </source>
</evidence>
<evidence type="ECO:0000313" key="3">
    <source>
        <dbReference type="EMBL" id="KAG2908983.1"/>
    </source>
</evidence>
<comment type="caution">
    <text evidence="2">The sequence shown here is derived from an EMBL/GenBank/DDBJ whole genome shotgun (WGS) entry which is preliminary data.</text>
</comment>
<keyword evidence="1" id="KW-0732">Signal</keyword>
<evidence type="ECO:0008006" key="7">
    <source>
        <dbReference type="Google" id="ProtNLM"/>
    </source>
</evidence>
<feature type="signal peptide" evidence="1">
    <location>
        <begin position="1"/>
        <end position="20"/>
    </location>
</feature>
<proteinExistence type="predicted"/>
<protein>
    <recommendedName>
        <fullName evidence="7">RxLR effector protein</fullName>
    </recommendedName>
</protein>
<dbReference type="Proteomes" id="UP000736787">
    <property type="component" value="Unassembled WGS sequence"/>
</dbReference>
<dbReference type="Proteomes" id="UP000774804">
    <property type="component" value="Unassembled WGS sequence"/>
</dbReference>
<dbReference type="EMBL" id="RCML01000501">
    <property type="protein sequence ID" value="KAG2975225.1"/>
    <property type="molecule type" value="Genomic_DNA"/>
</dbReference>
<gene>
    <name evidence="2" type="ORF">PC113_g14354</name>
    <name evidence="3" type="ORF">PC115_g13423</name>
    <name evidence="4" type="ORF">PC117_g14758</name>
    <name evidence="5" type="ORF">PC118_g14070</name>
</gene>
<dbReference type="EMBL" id="RCMI01000478">
    <property type="protein sequence ID" value="KAG2908983.1"/>
    <property type="molecule type" value="Genomic_DNA"/>
</dbReference>
<accession>A0A8T1KCN6</accession>